<dbReference type="Proteomes" id="UP001311915">
    <property type="component" value="Unassembled WGS sequence"/>
</dbReference>
<dbReference type="AlphaFoldDB" id="A0AAV9L3A5"/>
<dbReference type="PROSITE" id="PS50879">
    <property type="entry name" value="RNASE_H_1"/>
    <property type="match status" value="1"/>
</dbReference>
<dbReference type="PANTHER" id="PTHR47723:SF24">
    <property type="entry name" value="RNASE H TYPE-1 DOMAIN-CONTAINING PROTEIN"/>
    <property type="match status" value="1"/>
</dbReference>
<dbReference type="PANTHER" id="PTHR47723">
    <property type="entry name" value="OS05G0353850 PROTEIN"/>
    <property type="match status" value="1"/>
</dbReference>
<reference evidence="2 3" key="1">
    <citation type="submission" date="2023-10" db="EMBL/GenBank/DDBJ databases">
        <title>Genome-Wide Identification Analysis in wild type Solanum Pinnatisectum Reveals Some Genes Defensing Phytophthora Infestans.</title>
        <authorList>
            <person name="Sun C."/>
        </authorList>
    </citation>
    <scope>NUCLEOTIDE SEQUENCE [LARGE SCALE GENOMIC DNA]</scope>
    <source>
        <strain evidence="2">LQN</strain>
        <tissue evidence="2">Leaf</tissue>
    </source>
</reference>
<dbReference type="GO" id="GO:0003676">
    <property type="term" value="F:nucleic acid binding"/>
    <property type="evidence" value="ECO:0007669"/>
    <property type="project" value="InterPro"/>
</dbReference>
<dbReference type="InterPro" id="IPR002156">
    <property type="entry name" value="RNaseH_domain"/>
</dbReference>
<proteinExistence type="predicted"/>
<dbReference type="InterPro" id="IPR012337">
    <property type="entry name" value="RNaseH-like_sf"/>
</dbReference>
<feature type="domain" description="RNase H type-1" evidence="1">
    <location>
        <begin position="23"/>
        <end position="152"/>
    </location>
</feature>
<name>A0AAV9L3A5_9SOLN</name>
<protein>
    <recommendedName>
        <fullName evidence="1">RNase H type-1 domain-containing protein</fullName>
    </recommendedName>
</protein>
<evidence type="ECO:0000313" key="2">
    <source>
        <dbReference type="EMBL" id="KAK4719903.1"/>
    </source>
</evidence>
<dbReference type="InterPro" id="IPR053151">
    <property type="entry name" value="RNase_H-like"/>
</dbReference>
<evidence type="ECO:0000259" key="1">
    <source>
        <dbReference type="PROSITE" id="PS50879"/>
    </source>
</evidence>
<dbReference type="Pfam" id="PF13456">
    <property type="entry name" value="RVT_3"/>
    <property type="match status" value="1"/>
</dbReference>
<organism evidence="2 3">
    <name type="scientific">Solanum pinnatisectum</name>
    <name type="common">tansyleaf nightshade</name>
    <dbReference type="NCBI Taxonomy" id="50273"/>
    <lineage>
        <taxon>Eukaryota</taxon>
        <taxon>Viridiplantae</taxon>
        <taxon>Streptophyta</taxon>
        <taxon>Embryophyta</taxon>
        <taxon>Tracheophyta</taxon>
        <taxon>Spermatophyta</taxon>
        <taxon>Magnoliopsida</taxon>
        <taxon>eudicotyledons</taxon>
        <taxon>Gunneridae</taxon>
        <taxon>Pentapetalae</taxon>
        <taxon>asterids</taxon>
        <taxon>lamiids</taxon>
        <taxon>Solanales</taxon>
        <taxon>Solanaceae</taxon>
        <taxon>Solanoideae</taxon>
        <taxon>Solaneae</taxon>
        <taxon>Solanum</taxon>
    </lineage>
</organism>
<dbReference type="GO" id="GO:0004523">
    <property type="term" value="F:RNA-DNA hybrid ribonuclease activity"/>
    <property type="evidence" value="ECO:0007669"/>
    <property type="project" value="InterPro"/>
</dbReference>
<dbReference type="EMBL" id="JAWPEI010000008">
    <property type="protein sequence ID" value="KAK4719903.1"/>
    <property type="molecule type" value="Genomic_DNA"/>
</dbReference>
<gene>
    <name evidence="2" type="ORF">R3W88_018241</name>
</gene>
<accession>A0AAV9L3A5</accession>
<dbReference type="CDD" id="cd06222">
    <property type="entry name" value="RNase_H_like"/>
    <property type="match status" value="1"/>
</dbReference>
<dbReference type="Gene3D" id="3.30.420.10">
    <property type="entry name" value="Ribonuclease H-like superfamily/Ribonuclease H"/>
    <property type="match status" value="1"/>
</dbReference>
<evidence type="ECO:0000313" key="3">
    <source>
        <dbReference type="Proteomes" id="UP001311915"/>
    </source>
</evidence>
<dbReference type="InterPro" id="IPR044730">
    <property type="entry name" value="RNase_H-like_dom_plant"/>
</dbReference>
<sequence length="200" mass="23272">MFDLLQQYRPTLYFHIVKWSVPEEGWFKCNTGGASRGNPGESSYGFCIRDNKGDLVYAEAQNIGITTNMEAETTAVWKALQHCKRQGITHIILETDSLSLKNMIRRDWKVPWTLIERIEELQGIMNILNTQVVHIYREGNQLVDCITSIAINHEDKQQYASFYDLTIKARKIRNMDKHQIPAIRIRTRRIINTSNHQHEG</sequence>
<comment type="caution">
    <text evidence="2">The sequence shown here is derived from an EMBL/GenBank/DDBJ whole genome shotgun (WGS) entry which is preliminary data.</text>
</comment>
<keyword evidence="3" id="KW-1185">Reference proteome</keyword>
<dbReference type="SUPFAM" id="SSF53098">
    <property type="entry name" value="Ribonuclease H-like"/>
    <property type="match status" value="1"/>
</dbReference>
<dbReference type="InterPro" id="IPR036397">
    <property type="entry name" value="RNaseH_sf"/>
</dbReference>